<evidence type="ECO:0000256" key="7">
    <source>
        <dbReference type="ARBA" id="ARBA00023136"/>
    </source>
</evidence>
<feature type="transmembrane region" description="Helical" evidence="8">
    <location>
        <begin position="21"/>
        <end position="40"/>
    </location>
</feature>
<protein>
    <submittedName>
        <fullName evidence="9">ABC transporter permease</fullName>
    </submittedName>
</protein>
<dbReference type="InterPro" id="IPR003453">
    <property type="entry name" value="ABC_MlaE_roteobac"/>
</dbReference>
<evidence type="ECO:0000313" key="10">
    <source>
        <dbReference type="Proteomes" id="UP001198571"/>
    </source>
</evidence>
<keyword evidence="6 8" id="KW-1133">Transmembrane helix</keyword>
<gene>
    <name evidence="9" type="ORF">H0485_16175</name>
</gene>
<dbReference type="Pfam" id="PF02405">
    <property type="entry name" value="MlaE"/>
    <property type="match status" value="1"/>
</dbReference>
<feature type="transmembrane region" description="Helical" evidence="8">
    <location>
        <begin position="202"/>
        <end position="224"/>
    </location>
</feature>
<dbReference type="Proteomes" id="UP001198571">
    <property type="component" value="Unassembled WGS sequence"/>
</dbReference>
<keyword evidence="4" id="KW-0813">Transport</keyword>
<dbReference type="EMBL" id="JACDXX010000017">
    <property type="protein sequence ID" value="MCB5411528.1"/>
    <property type="molecule type" value="Genomic_DNA"/>
</dbReference>
<proteinExistence type="inferred from homology"/>
<feature type="transmembrane region" description="Helical" evidence="8">
    <location>
        <begin position="60"/>
        <end position="81"/>
    </location>
</feature>
<organism evidence="9 10">
    <name type="scientific">Pseudogemmobacter faecipullorum</name>
    <dbReference type="NCBI Taxonomy" id="2755041"/>
    <lineage>
        <taxon>Bacteria</taxon>
        <taxon>Pseudomonadati</taxon>
        <taxon>Pseudomonadota</taxon>
        <taxon>Alphaproteobacteria</taxon>
        <taxon>Rhodobacterales</taxon>
        <taxon>Paracoccaceae</taxon>
        <taxon>Pseudogemmobacter</taxon>
    </lineage>
</organism>
<evidence type="ECO:0000256" key="5">
    <source>
        <dbReference type="ARBA" id="ARBA00022692"/>
    </source>
</evidence>
<keyword evidence="8" id="KW-0997">Cell inner membrane</keyword>
<reference evidence="9 10" key="1">
    <citation type="submission" date="2020-07" db="EMBL/GenBank/DDBJ databases">
        <title>Pseudogemmobacter sp. nov., isolated from poultry manure in Taiwan.</title>
        <authorList>
            <person name="Lin S.-Y."/>
            <person name="Tang Y.-S."/>
            <person name="Young C.-C."/>
        </authorList>
    </citation>
    <scope>NUCLEOTIDE SEQUENCE [LARGE SCALE GENOMIC DNA]</scope>
    <source>
        <strain evidence="9 10">CC-YST710</strain>
    </source>
</reference>
<evidence type="ECO:0000256" key="4">
    <source>
        <dbReference type="ARBA" id="ARBA00022448"/>
    </source>
</evidence>
<comment type="function">
    <text evidence="1">Could be part of an ABC transporter complex.</text>
</comment>
<dbReference type="InterPro" id="IPR030802">
    <property type="entry name" value="Permease_MalE"/>
</dbReference>
<name>A0ABS8CQ60_9RHOB</name>
<keyword evidence="8" id="KW-1003">Cell membrane</keyword>
<evidence type="ECO:0000313" key="9">
    <source>
        <dbReference type="EMBL" id="MCB5411528.1"/>
    </source>
</evidence>
<dbReference type="PANTHER" id="PTHR30188:SF4">
    <property type="entry name" value="PROTEIN TRIGALACTOSYLDIACYLGLYCEROL 1, CHLOROPLASTIC"/>
    <property type="match status" value="1"/>
</dbReference>
<comment type="subcellular location">
    <subcellularLocation>
        <location evidence="8">Cell inner membrane</location>
        <topology evidence="8">Multi-pass membrane protein</topology>
    </subcellularLocation>
    <subcellularLocation>
        <location evidence="2">Membrane</location>
        <topology evidence="2">Multi-pass membrane protein</topology>
    </subcellularLocation>
</comment>
<evidence type="ECO:0000256" key="1">
    <source>
        <dbReference type="ARBA" id="ARBA00003787"/>
    </source>
</evidence>
<dbReference type="RefSeq" id="WP_226936999.1">
    <property type="nucleotide sequence ID" value="NZ_JACDXX010000017.1"/>
</dbReference>
<feature type="transmembrane region" description="Helical" evidence="8">
    <location>
        <begin position="245"/>
        <end position="266"/>
    </location>
</feature>
<keyword evidence="10" id="KW-1185">Reference proteome</keyword>
<comment type="caution">
    <text evidence="9">The sequence shown here is derived from an EMBL/GenBank/DDBJ whole genome shotgun (WGS) entry which is preliminary data.</text>
</comment>
<evidence type="ECO:0000256" key="2">
    <source>
        <dbReference type="ARBA" id="ARBA00004141"/>
    </source>
</evidence>
<keyword evidence="7 8" id="KW-0472">Membrane</keyword>
<feature type="transmembrane region" description="Helical" evidence="8">
    <location>
        <begin position="157"/>
        <end position="182"/>
    </location>
</feature>
<dbReference type="PANTHER" id="PTHR30188">
    <property type="entry name" value="ABC TRANSPORTER PERMEASE PROTEIN-RELATED"/>
    <property type="match status" value="1"/>
</dbReference>
<evidence type="ECO:0000256" key="8">
    <source>
        <dbReference type="RuleBase" id="RU362044"/>
    </source>
</evidence>
<evidence type="ECO:0000256" key="3">
    <source>
        <dbReference type="ARBA" id="ARBA00007556"/>
    </source>
</evidence>
<accession>A0ABS8CQ60</accession>
<evidence type="ECO:0000256" key="6">
    <source>
        <dbReference type="ARBA" id="ARBA00022989"/>
    </source>
</evidence>
<keyword evidence="5 8" id="KW-0812">Transmembrane</keyword>
<dbReference type="NCBIfam" id="TIGR00056">
    <property type="entry name" value="MlaE family lipid ABC transporter permease subunit"/>
    <property type="match status" value="1"/>
</dbReference>
<comment type="similarity">
    <text evidence="3 8">Belongs to the MlaE permease family.</text>
</comment>
<sequence>MSQTAEQAAAPLRALAALGRPVLALLASIGQITLFAASAIGHLFRPPFYWREFGQALMQIGWYSLPVVGMTAIFTGGALALQIYAGGNRFGAEAVVPQIVAIGMARELGPVLGGLMVAARVASSIAAEIGTMKVTEQIDALTTLSTDPMKYLTVPRLLAATLAGPVLVAVCDSIGIMGGWLVAVTRLEFNSASYLQNTVDFLQAWDIGSGLVKGLVFGFLVALSGCWHGMNSGRGAKGVADATKAAVVSSSVLILAANYLLTGIFFSA</sequence>